<dbReference type="Proteomes" id="UP000655366">
    <property type="component" value="Unassembled WGS sequence"/>
</dbReference>
<evidence type="ECO:0000313" key="1">
    <source>
        <dbReference type="EMBL" id="MBG0741193.1"/>
    </source>
</evidence>
<evidence type="ECO:0000313" key="2">
    <source>
        <dbReference type="Proteomes" id="UP000655366"/>
    </source>
</evidence>
<keyword evidence="2" id="KW-1185">Reference proteome</keyword>
<sequence>MLYDVASLWSAVHAWAGKHGFETAIPTFEAGNSANGPVFGVIAFDQGLPWLRADSMPCTEAYEQPTPGFSDAGAVVRNVGRWASTTGAARWDRAVLTGWPSFQVPLQPEPVTQASLPVDPEGRANGEFAIYLVDAGQQGIYWQDIAAEEYLNVL</sequence>
<gene>
    <name evidence="1" type="ORF">IV500_17640</name>
</gene>
<dbReference type="AlphaFoldDB" id="A0A931G6M2"/>
<name>A0A931G6M2_9MICC</name>
<protein>
    <submittedName>
        <fullName evidence="1">Uncharacterized protein</fullName>
    </submittedName>
</protein>
<proteinExistence type="predicted"/>
<reference evidence="1 2" key="1">
    <citation type="submission" date="2020-11" db="EMBL/GenBank/DDBJ databases">
        <title>Arthrobacter antarcticus sp. nov., isolated from Antarctic Soil.</title>
        <authorList>
            <person name="Li J."/>
        </authorList>
    </citation>
    <scope>NUCLEOTIDE SEQUENCE [LARGE SCALE GENOMIC DNA]</scope>
    <source>
        <strain evidence="1 2">Z1-20</strain>
    </source>
</reference>
<dbReference type="EMBL" id="JADNYM010000026">
    <property type="protein sequence ID" value="MBG0741193.1"/>
    <property type="molecule type" value="Genomic_DNA"/>
</dbReference>
<dbReference type="RefSeq" id="WP_196398127.1">
    <property type="nucleotide sequence ID" value="NZ_JADNYM010000026.1"/>
</dbReference>
<organism evidence="1 2">
    <name type="scientific">Arthrobacter terrae</name>
    <dbReference type="NCBI Taxonomy" id="2935737"/>
    <lineage>
        <taxon>Bacteria</taxon>
        <taxon>Bacillati</taxon>
        <taxon>Actinomycetota</taxon>
        <taxon>Actinomycetes</taxon>
        <taxon>Micrococcales</taxon>
        <taxon>Micrococcaceae</taxon>
        <taxon>Arthrobacter</taxon>
    </lineage>
</organism>
<comment type="caution">
    <text evidence="1">The sequence shown here is derived from an EMBL/GenBank/DDBJ whole genome shotgun (WGS) entry which is preliminary data.</text>
</comment>
<accession>A0A931G6M2</accession>